<reference evidence="1" key="2">
    <citation type="submission" date="2025-08" db="UniProtKB">
        <authorList>
            <consortium name="Ensembl"/>
        </authorList>
    </citation>
    <scope>IDENTIFICATION</scope>
</reference>
<name>A0A8U7P097_CORMO</name>
<dbReference type="Pfam" id="PF17919">
    <property type="entry name" value="RT_RNaseH_2"/>
    <property type="match status" value="1"/>
</dbReference>
<dbReference type="AlphaFoldDB" id="A0A8U7P097"/>
<dbReference type="Proteomes" id="UP000694553">
    <property type="component" value="Unassembled WGS sequence"/>
</dbReference>
<evidence type="ECO:0000313" key="2">
    <source>
        <dbReference type="Proteomes" id="UP000694553"/>
    </source>
</evidence>
<dbReference type="InterPro" id="IPR051320">
    <property type="entry name" value="Viral_Replic_Matur_Polypro"/>
</dbReference>
<dbReference type="Ensembl" id="ENSCMUT00000036414.1">
    <property type="protein sequence ID" value="ENSCMUP00000032549.1"/>
    <property type="gene ID" value="ENSCMUG00000018673.1"/>
</dbReference>
<proteinExistence type="predicted"/>
<dbReference type="InterPro" id="IPR043502">
    <property type="entry name" value="DNA/RNA_pol_sf"/>
</dbReference>
<sequence>NNAFVTLKCELMQAPGLGIPDVTKPFLLLSHERQGLALGLLAQKLGPYRRPVAYFSKQLDAVSQGWPPCLRAVAAVILNIEEARKFTLGQQITRLLNHSSKDYACPGRKVKSAL</sequence>
<organism evidence="1 2">
    <name type="scientific">Corvus moneduloides</name>
    <name type="common">New Caledonian crow</name>
    <dbReference type="NCBI Taxonomy" id="1196302"/>
    <lineage>
        <taxon>Eukaryota</taxon>
        <taxon>Metazoa</taxon>
        <taxon>Chordata</taxon>
        <taxon>Craniata</taxon>
        <taxon>Vertebrata</taxon>
        <taxon>Euteleostomi</taxon>
        <taxon>Archelosauria</taxon>
        <taxon>Archosauria</taxon>
        <taxon>Dinosauria</taxon>
        <taxon>Saurischia</taxon>
        <taxon>Theropoda</taxon>
        <taxon>Coelurosauria</taxon>
        <taxon>Aves</taxon>
        <taxon>Neognathae</taxon>
        <taxon>Neoaves</taxon>
        <taxon>Telluraves</taxon>
        <taxon>Australaves</taxon>
        <taxon>Passeriformes</taxon>
        <taxon>Corvoidea</taxon>
        <taxon>Corvidae</taxon>
        <taxon>Corvus</taxon>
    </lineage>
</organism>
<keyword evidence="2" id="KW-1185">Reference proteome</keyword>
<evidence type="ECO:0000313" key="1">
    <source>
        <dbReference type="Ensembl" id="ENSCMUP00000032549.1"/>
    </source>
</evidence>
<reference evidence="2" key="1">
    <citation type="submission" date="2019-10" db="EMBL/GenBank/DDBJ databases">
        <title>Corvus moneduloides (New Caledonian crow) genome, bCorMon1, primary haplotype.</title>
        <authorList>
            <person name="Rutz C."/>
            <person name="Fungtammasan C."/>
            <person name="Mountcastle J."/>
            <person name="Formenti G."/>
            <person name="Chow W."/>
            <person name="Howe K."/>
            <person name="Steele M.P."/>
            <person name="Fernandes J."/>
            <person name="Gilbert M.T.P."/>
            <person name="Fedrigo O."/>
            <person name="Jarvis E.D."/>
            <person name="Gemmell N."/>
        </authorList>
    </citation>
    <scope>NUCLEOTIDE SEQUENCE [LARGE SCALE GENOMIC DNA]</scope>
</reference>
<dbReference type="Gene3D" id="3.10.20.370">
    <property type="match status" value="1"/>
</dbReference>
<dbReference type="OMA" id="HACEVEG"/>
<dbReference type="SUPFAM" id="SSF56672">
    <property type="entry name" value="DNA/RNA polymerases"/>
    <property type="match status" value="1"/>
</dbReference>
<dbReference type="PANTHER" id="PTHR33064">
    <property type="entry name" value="POL PROTEIN"/>
    <property type="match status" value="1"/>
</dbReference>
<protein>
    <submittedName>
        <fullName evidence="1">Uncharacterized protein</fullName>
    </submittedName>
</protein>
<reference evidence="1" key="3">
    <citation type="submission" date="2025-09" db="UniProtKB">
        <authorList>
            <consortium name="Ensembl"/>
        </authorList>
    </citation>
    <scope>IDENTIFICATION</scope>
</reference>
<dbReference type="InterPro" id="IPR041577">
    <property type="entry name" value="RT_RNaseH_2"/>
</dbReference>
<dbReference type="PANTHER" id="PTHR33064:SF37">
    <property type="entry name" value="RIBONUCLEASE H"/>
    <property type="match status" value="1"/>
</dbReference>
<accession>A0A8U7P097</accession>